<gene>
    <name evidence="3" type="ORF">QIS96_21280</name>
</gene>
<sequence length="143" mass="15391">MAATEEVQRRLDRTAERLAQTAEGPGDASAKLRRWLSELFAAQRREAGAEPERFAEYAAPAGELGGLVDRHVEELVGQLTSIVEQGARAGEFVTGDPAVTARAVFVATAPFHDPRHAGEWGADGVEEQFAEVAVLLLRGLRQG</sequence>
<feature type="region of interest" description="Disordered" evidence="1">
    <location>
        <begin position="1"/>
        <end position="29"/>
    </location>
</feature>
<dbReference type="Pfam" id="PF17935">
    <property type="entry name" value="TetR_C_27"/>
    <property type="match status" value="1"/>
</dbReference>
<organism evidence="3 4">
    <name type="scientific">Streptomyces cavernicola</name>
    <dbReference type="NCBI Taxonomy" id="3043613"/>
    <lineage>
        <taxon>Bacteria</taxon>
        <taxon>Bacillati</taxon>
        <taxon>Actinomycetota</taxon>
        <taxon>Actinomycetes</taxon>
        <taxon>Kitasatosporales</taxon>
        <taxon>Streptomycetaceae</taxon>
        <taxon>Streptomyces</taxon>
    </lineage>
</organism>
<feature type="compositionally biased region" description="Basic and acidic residues" evidence="1">
    <location>
        <begin position="1"/>
        <end position="16"/>
    </location>
</feature>
<dbReference type="RefSeq" id="WP_282544261.1">
    <property type="nucleotide sequence ID" value="NZ_JASCIQ010000022.1"/>
</dbReference>
<dbReference type="EMBL" id="JASCIQ010000022">
    <property type="protein sequence ID" value="MDI3406329.1"/>
    <property type="molecule type" value="Genomic_DNA"/>
</dbReference>
<keyword evidence="4" id="KW-1185">Reference proteome</keyword>
<name>A0ABT6SEG8_9ACTN</name>
<accession>A0ABT6SEG8</accession>
<dbReference type="SUPFAM" id="SSF48498">
    <property type="entry name" value="Tetracyclin repressor-like, C-terminal domain"/>
    <property type="match status" value="1"/>
</dbReference>
<evidence type="ECO:0000256" key="1">
    <source>
        <dbReference type="SAM" id="MobiDB-lite"/>
    </source>
</evidence>
<comment type="caution">
    <text evidence="3">The sequence shown here is derived from an EMBL/GenBank/DDBJ whole genome shotgun (WGS) entry which is preliminary data.</text>
</comment>
<protein>
    <submittedName>
        <fullName evidence="3">TetR/AcrR family transcriptional regulator</fullName>
    </submittedName>
</protein>
<dbReference type="InterPro" id="IPR036271">
    <property type="entry name" value="Tet_transcr_reg_TetR-rel_C_sf"/>
</dbReference>
<dbReference type="Proteomes" id="UP001223978">
    <property type="component" value="Unassembled WGS sequence"/>
</dbReference>
<proteinExistence type="predicted"/>
<dbReference type="Gene3D" id="1.10.357.10">
    <property type="entry name" value="Tetracycline Repressor, domain 2"/>
    <property type="match status" value="1"/>
</dbReference>
<evidence type="ECO:0000313" key="4">
    <source>
        <dbReference type="Proteomes" id="UP001223978"/>
    </source>
</evidence>
<evidence type="ECO:0000259" key="2">
    <source>
        <dbReference type="Pfam" id="PF17935"/>
    </source>
</evidence>
<reference evidence="3 4" key="1">
    <citation type="submission" date="2023-05" db="EMBL/GenBank/DDBJ databases">
        <title>Draft genome sequence of Streptomyces sp. B-S-A6 isolated from a cave soil in Thailand.</title>
        <authorList>
            <person name="Chamroensaksri N."/>
            <person name="Muangham S."/>
        </authorList>
    </citation>
    <scope>NUCLEOTIDE SEQUENCE [LARGE SCALE GENOMIC DNA]</scope>
    <source>
        <strain evidence="3 4">B-S-A6</strain>
    </source>
</reference>
<evidence type="ECO:0000313" key="3">
    <source>
        <dbReference type="EMBL" id="MDI3406329.1"/>
    </source>
</evidence>
<dbReference type="InterPro" id="IPR041478">
    <property type="entry name" value="TetR_C_27"/>
</dbReference>
<feature type="domain" description="Tetracyclin repressor-like C-terminal" evidence="2">
    <location>
        <begin position="28"/>
        <end position="132"/>
    </location>
</feature>